<dbReference type="InterPro" id="IPR010036">
    <property type="entry name" value="MDP_1_eu_arc"/>
</dbReference>
<dbReference type="InterPro" id="IPR010033">
    <property type="entry name" value="HAD_SF_ppase_IIIC"/>
</dbReference>
<dbReference type="Gene3D" id="3.40.50.1000">
    <property type="entry name" value="HAD superfamily/HAD-like"/>
    <property type="match status" value="1"/>
</dbReference>
<protein>
    <submittedName>
        <fullName evidence="1">Magnesium-dependent phosphatase 1</fullName>
    </submittedName>
</protein>
<accession>A0A146M1Z9</accession>
<dbReference type="PANTHER" id="PTHR17901:SF14">
    <property type="entry name" value="MAGNESIUM-DEPENDENT PHOSPHATASE 1"/>
    <property type="match status" value="1"/>
</dbReference>
<organism evidence="1">
    <name type="scientific">Lygus hesperus</name>
    <name type="common">Western plant bug</name>
    <dbReference type="NCBI Taxonomy" id="30085"/>
    <lineage>
        <taxon>Eukaryota</taxon>
        <taxon>Metazoa</taxon>
        <taxon>Ecdysozoa</taxon>
        <taxon>Arthropoda</taxon>
        <taxon>Hexapoda</taxon>
        <taxon>Insecta</taxon>
        <taxon>Pterygota</taxon>
        <taxon>Neoptera</taxon>
        <taxon>Paraneoptera</taxon>
        <taxon>Hemiptera</taxon>
        <taxon>Heteroptera</taxon>
        <taxon>Panheteroptera</taxon>
        <taxon>Cimicomorpha</taxon>
        <taxon>Miridae</taxon>
        <taxon>Mirini</taxon>
        <taxon>Lygus</taxon>
    </lineage>
</organism>
<dbReference type="SUPFAM" id="SSF56784">
    <property type="entry name" value="HAD-like"/>
    <property type="match status" value="1"/>
</dbReference>
<dbReference type="EMBL" id="GDHC01005822">
    <property type="protein sequence ID" value="JAQ12807.1"/>
    <property type="molecule type" value="Transcribed_RNA"/>
</dbReference>
<evidence type="ECO:0000313" key="1">
    <source>
        <dbReference type="EMBL" id="JAQ12807.1"/>
    </source>
</evidence>
<dbReference type="GO" id="GO:0003993">
    <property type="term" value="F:acid phosphatase activity"/>
    <property type="evidence" value="ECO:0007669"/>
    <property type="project" value="TreeGrafter"/>
</dbReference>
<dbReference type="InterPro" id="IPR023214">
    <property type="entry name" value="HAD_sf"/>
</dbReference>
<dbReference type="Pfam" id="PF12689">
    <property type="entry name" value="Acid_PPase"/>
    <property type="match status" value="1"/>
</dbReference>
<proteinExistence type="predicted"/>
<dbReference type="NCBIfam" id="TIGR01681">
    <property type="entry name" value="HAD-SF-IIIC"/>
    <property type="match status" value="1"/>
</dbReference>
<dbReference type="PANTHER" id="PTHR17901">
    <property type="entry name" value="MAGNESIUM-DEPENDENT PHOSPHATASE 1 MDP1"/>
    <property type="match status" value="1"/>
</dbReference>
<dbReference type="InterPro" id="IPR036412">
    <property type="entry name" value="HAD-like_sf"/>
</dbReference>
<sequence length="166" mass="19478">MVTVPRKLPKLVVFDLDHTVWQLHVDKLMFPFKIEKGKIVDCRGRECLLFPDVPAILSWLEEKNIQVGLASRITNIAGACLLLNLFNIRHHFWPVEVYPTSKVLHFDQIRKKTELDYSDMLFFDDDKRNLRDLLRLELPCVHVPKGLKFDEFLEAMTDANRQFKDG</sequence>
<gene>
    <name evidence="1" type="primary">Mdp1_4</name>
    <name evidence="1" type="ORF">g.51295</name>
</gene>
<name>A0A146M1Z9_LYGHE</name>
<reference evidence="1" key="1">
    <citation type="journal article" date="2016" name="Gigascience">
        <title>De novo construction of an expanded transcriptome assembly for the western tarnished plant bug, Lygus hesperus.</title>
        <authorList>
            <person name="Tassone E.E."/>
            <person name="Geib S.M."/>
            <person name="Hall B."/>
            <person name="Fabrick J.A."/>
            <person name="Brent C.S."/>
            <person name="Hull J.J."/>
        </authorList>
    </citation>
    <scope>NUCLEOTIDE SEQUENCE</scope>
</reference>
<dbReference type="NCBIfam" id="TIGR01685">
    <property type="entry name" value="MDP-1"/>
    <property type="match status" value="1"/>
</dbReference>
<dbReference type="AlphaFoldDB" id="A0A146M1Z9"/>